<name>A0ABD1TMG4_9LAMI</name>
<dbReference type="Proteomes" id="UP001604277">
    <property type="component" value="Unassembled WGS sequence"/>
</dbReference>
<dbReference type="EMBL" id="JBFOLJ010000008">
    <property type="protein sequence ID" value="KAL2513930.1"/>
    <property type="molecule type" value="Genomic_DNA"/>
</dbReference>
<evidence type="ECO:0000313" key="1">
    <source>
        <dbReference type="EMBL" id="KAL2513930.1"/>
    </source>
</evidence>
<reference evidence="2" key="1">
    <citation type="submission" date="2024-07" db="EMBL/GenBank/DDBJ databases">
        <title>Two chromosome-level genome assemblies of Korean endemic species Abeliophyllum distichum and Forsythia ovata (Oleaceae).</title>
        <authorList>
            <person name="Jang H."/>
        </authorList>
    </citation>
    <scope>NUCLEOTIDE SEQUENCE [LARGE SCALE GENOMIC DNA]</scope>
</reference>
<protein>
    <submittedName>
        <fullName evidence="1">Uncharacterized protein</fullName>
    </submittedName>
</protein>
<comment type="caution">
    <text evidence="1">The sequence shown here is derived from an EMBL/GenBank/DDBJ whole genome shotgun (WGS) entry which is preliminary data.</text>
</comment>
<gene>
    <name evidence="1" type="ORF">Fot_27901</name>
</gene>
<dbReference type="AlphaFoldDB" id="A0ABD1TMG4"/>
<sequence>MLRGLGCLSLEPKSKERGLVVLVVTRPIPMPTFIAYVISNTLQKAFGNVQAYVASFDVAENLRQTSQVQAMLEHRRANNYGLRHFNIEHHLGKRKLLIMESLPPDNNLVCNSKKFQINVLFDFSHED</sequence>
<proteinExistence type="predicted"/>
<evidence type="ECO:0000313" key="2">
    <source>
        <dbReference type="Proteomes" id="UP001604277"/>
    </source>
</evidence>
<organism evidence="1 2">
    <name type="scientific">Forsythia ovata</name>
    <dbReference type="NCBI Taxonomy" id="205694"/>
    <lineage>
        <taxon>Eukaryota</taxon>
        <taxon>Viridiplantae</taxon>
        <taxon>Streptophyta</taxon>
        <taxon>Embryophyta</taxon>
        <taxon>Tracheophyta</taxon>
        <taxon>Spermatophyta</taxon>
        <taxon>Magnoliopsida</taxon>
        <taxon>eudicotyledons</taxon>
        <taxon>Gunneridae</taxon>
        <taxon>Pentapetalae</taxon>
        <taxon>asterids</taxon>
        <taxon>lamiids</taxon>
        <taxon>Lamiales</taxon>
        <taxon>Oleaceae</taxon>
        <taxon>Forsythieae</taxon>
        <taxon>Forsythia</taxon>
    </lineage>
</organism>
<keyword evidence="2" id="KW-1185">Reference proteome</keyword>
<accession>A0ABD1TMG4</accession>